<dbReference type="Gene3D" id="3.60.15.10">
    <property type="entry name" value="Ribonuclease Z/Hydroxyacylglutathione hydrolase-like"/>
    <property type="match status" value="1"/>
</dbReference>
<evidence type="ECO:0000256" key="1">
    <source>
        <dbReference type="RuleBase" id="RU365006"/>
    </source>
</evidence>
<keyword evidence="1" id="KW-0507">mRNA processing</keyword>
<feature type="domain" description="Metallo-beta-lactamase" evidence="2">
    <location>
        <begin position="22"/>
        <end position="203"/>
    </location>
</feature>
<evidence type="ECO:0000313" key="3">
    <source>
        <dbReference type="EMBL" id="ETO24230.1"/>
    </source>
</evidence>
<dbReference type="GO" id="GO:0006398">
    <property type="term" value="P:mRNA 3'-end processing by stem-loop binding and cleavage"/>
    <property type="evidence" value="ECO:0007669"/>
    <property type="project" value="InterPro"/>
</dbReference>
<sequence length="337" mass="38123">MSCKIEFMSVFGSGEFEPLCYLLVIDGVRLLLDCGWNMSFDKRAIENMEKKVDLKLIDAVLLSQPDVWHMGLLPYVYSQLGLDAPIYATAPVWRMGMYGLLDALVSKHEQEADFDLFTVDDICMVFEKKFAAKMKYSQELTVNGVTICPLNSGHKIGGTVWRMSKDTEVIVYGCDHNIRRERHLNASVFSGLGQGIDRPSVLICDAYDEKRRGGGGQQQMKRDVRDKEFVTSVLTALHRGGNVLVPSDAAGRCLEIILLLYEHFVEQRLFEQFQMCFLSFTSKGVLECAKSMLEWMSDACQNALNNKGKNAFDLKHSVIIASSWQDFDHKVKKSLPF</sequence>
<dbReference type="Pfam" id="PF16661">
    <property type="entry name" value="Lactamase_B_6"/>
    <property type="match status" value="1"/>
</dbReference>
<comment type="subcellular location">
    <subcellularLocation>
        <location evidence="1">Nucleus</location>
    </subcellularLocation>
</comment>
<organism evidence="3 4">
    <name type="scientific">Reticulomyxa filosa</name>
    <dbReference type="NCBI Taxonomy" id="46433"/>
    <lineage>
        <taxon>Eukaryota</taxon>
        <taxon>Sar</taxon>
        <taxon>Rhizaria</taxon>
        <taxon>Retaria</taxon>
        <taxon>Foraminifera</taxon>
        <taxon>Monothalamids</taxon>
        <taxon>Reticulomyxidae</taxon>
        <taxon>Reticulomyxa</taxon>
    </lineage>
</organism>
<dbReference type="GO" id="GO:0003723">
    <property type="term" value="F:RNA binding"/>
    <property type="evidence" value="ECO:0007669"/>
    <property type="project" value="UniProtKB-KW"/>
</dbReference>
<dbReference type="InterPro" id="IPR035639">
    <property type="entry name" value="CPSF2_MBL"/>
</dbReference>
<comment type="similarity">
    <text evidence="1">Belongs to the metallo-beta-lactamase superfamily. RNA-metabolizing metallo-beta-lactamase-like family. CPSF2/YSH1 subfamily.</text>
</comment>
<dbReference type="InterPro" id="IPR001279">
    <property type="entry name" value="Metallo-B-lactamas"/>
</dbReference>
<protein>
    <recommendedName>
        <fullName evidence="1">Cleavage and polyadenylation specificity factor subunit 2</fullName>
    </recommendedName>
    <alternativeName>
        <fullName evidence="1">Cleavage and polyadenylation specificity factor 100 kDa subunit</fullName>
    </alternativeName>
</protein>
<dbReference type="PANTHER" id="PTHR45922:SF1">
    <property type="entry name" value="CLEAVAGE AND POLYADENYLATION SPECIFICITY FACTOR SUBUNIT 2"/>
    <property type="match status" value="1"/>
</dbReference>
<gene>
    <name evidence="3" type="ORF">RFI_12927</name>
</gene>
<dbReference type="AlphaFoldDB" id="X6ND24"/>
<dbReference type="CDD" id="cd16293">
    <property type="entry name" value="CPSF2-like_MBL-fold"/>
    <property type="match status" value="1"/>
</dbReference>
<dbReference type="Proteomes" id="UP000023152">
    <property type="component" value="Unassembled WGS sequence"/>
</dbReference>
<dbReference type="EMBL" id="ASPP01009360">
    <property type="protein sequence ID" value="ETO24230.1"/>
    <property type="molecule type" value="Genomic_DNA"/>
</dbReference>
<dbReference type="OrthoDB" id="64353at2759"/>
<name>X6ND24_RETFI</name>
<dbReference type="InterPro" id="IPR036866">
    <property type="entry name" value="RibonucZ/Hydroxyglut_hydro"/>
</dbReference>
<dbReference type="PANTHER" id="PTHR45922">
    <property type="entry name" value="CLEAVAGE AND POLYADENYLATION SPECIFICITY FACTOR SUBUNIT 2"/>
    <property type="match status" value="1"/>
</dbReference>
<comment type="caution">
    <text evidence="3">The sequence shown here is derived from an EMBL/GenBank/DDBJ whole genome shotgun (WGS) entry which is preliminary data.</text>
</comment>
<keyword evidence="1" id="KW-0539">Nucleus</keyword>
<keyword evidence="4" id="KW-1185">Reference proteome</keyword>
<feature type="non-terminal residue" evidence="3">
    <location>
        <position position="337"/>
    </location>
</feature>
<evidence type="ECO:0000313" key="4">
    <source>
        <dbReference type="Proteomes" id="UP000023152"/>
    </source>
</evidence>
<proteinExistence type="inferred from homology"/>
<evidence type="ECO:0000259" key="2">
    <source>
        <dbReference type="Pfam" id="PF16661"/>
    </source>
</evidence>
<dbReference type="GO" id="GO:0005847">
    <property type="term" value="C:mRNA cleavage and polyadenylation specificity factor complex"/>
    <property type="evidence" value="ECO:0007669"/>
    <property type="project" value="InterPro"/>
</dbReference>
<reference evidence="3 4" key="1">
    <citation type="journal article" date="2013" name="Curr. Biol.">
        <title>The Genome of the Foraminiferan Reticulomyxa filosa.</title>
        <authorList>
            <person name="Glockner G."/>
            <person name="Hulsmann N."/>
            <person name="Schleicher M."/>
            <person name="Noegel A.A."/>
            <person name="Eichinger L."/>
            <person name="Gallinger C."/>
            <person name="Pawlowski J."/>
            <person name="Sierra R."/>
            <person name="Euteneuer U."/>
            <person name="Pillet L."/>
            <person name="Moustafa A."/>
            <person name="Platzer M."/>
            <person name="Groth M."/>
            <person name="Szafranski K."/>
            <person name="Schliwa M."/>
        </authorList>
    </citation>
    <scope>NUCLEOTIDE SEQUENCE [LARGE SCALE GENOMIC DNA]</scope>
</reference>
<dbReference type="SUPFAM" id="SSF56281">
    <property type="entry name" value="Metallo-hydrolase/oxidoreductase"/>
    <property type="match status" value="1"/>
</dbReference>
<accession>X6ND24</accession>
<dbReference type="OMA" id="CWILERY"/>
<keyword evidence="1" id="KW-0694">RNA-binding</keyword>
<dbReference type="InterPro" id="IPR027075">
    <property type="entry name" value="CPSF2"/>
</dbReference>